<comment type="cofactor">
    <cofactor evidence="1">
        <name>Mg(2+)</name>
        <dbReference type="ChEBI" id="CHEBI:18420"/>
    </cofactor>
</comment>
<dbReference type="PANTHER" id="PTHR35201">
    <property type="entry name" value="TERPENE SYNTHASE"/>
    <property type="match status" value="1"/>
</dbReference>
<proteinExistence type="inferred from homology"/>
<dbReference type="EC" id="4.2.3.-" evidence="1"/>
<reference evidence="2 3" key="1">
    <citation type="submission" date="2018-04" db="EMBL/GenBank/DDBJ databases">
        <title>Sphingobacterium sp. M46 Genome.</title>
        <authorList>
            <person name="Cheng J."/>
            <person name="Li Y."/>
        </authorList>
    </citation>
    <scope>NUCLEOTIDE SEQUENCE [LARGE SCALE GENOMIC DNA]</scope>
    <source>
        <strain evidence="2 3">M46</strain>
    </source>
</reference>
<comment type="similarity">
    <text evidence="1">Belongs to the terpene synthase family.</text>
</comment>
<dbReference type="AlphaFoldDB" id="A0A363NUN7"/>
<keyword evidence="1" id="KW-0456">Lyase</keyword>
<dbReference type="Pfam" id="PF19086">
    <property type="entry name" value="Terpene_syn_C_2"/>
    <property type="match status" value="1"/>
</dbReference>
<dbReference type="Proteomes" id="UP000250831">
    <property type="component" value="Unassembled WGS sequence"/>
</dbReference>
<comment type="caution">
    <text evidence="2">The sequence shown here is derived from an EMBL/GenBank/DDBJ whole genome shotgun (WGS) entry which is preliminary data.</text>
</comment>
<dbReference type="OrthoDB" id="1223397at2"/>
<dbReference type="InterPro" id="IPR008949">
    <property type="entry name" value="Isoprenoid_synthase_dom_sf"/>
</dbReference>
<keyword evidence="1" id="KW-0460">Magnesium</keyword>
<protein>
    <recommendedName>
        <fullName evidence="1">Terpene synthase</fullName>
        <ecNumber evidence="1">4.2.3.-</ecNumber>
    </recommendedName>
</protein>
<dbReference type="InterPro" id="IPR034686">
    <property type="entry name" value="Terpene_cyclase-like_2"/>
</dbReference>
<organism evidence="2 3">
    <name type="scientific">Sphingobacterium athyrii</name>
    <dbReference type="NCBI Taxonomy" id="2152717"/>
    <lineage>
        <taxon>Bacteria</taxon>
        <taxon>Pseudomonadati</taxon>
        <taxon>Bacteroidota</taxon>
        <taxon>Sphingobacteriia</taxon>
        <taxon>Sphingobacteriales</taxon>
        <taxon>Sphingobacteriaceae</taxon>
        <taxon>Sphingobacterium</taxon>
    </lineage>
</organism>
<dbReference type="PANTHER" id="PTHR35201:SF4">
    <property type="entry name" value="BETA-PINACENE SYNTHASE-RELATED"/>
    <property type="match status" value="1"/>
</dbReference>
<evidence type="ECO:0000313" key="3">
    <source>
        <dbReference type="Proteomes" id="UP000250831"/>
    </source>
</evidence>
<dbReference type="SUPFAM" id="SSF48576">
    <property type="entry name" value="Terpenoid synthases"/>
    <property type="match status" value="1"/>
</dbReference>
<name>A0A363NUN7_9SPHI</name>
<keyword evidence="1" id="KW-0479">Metal-binding</keyword>
<dbReference type="Gene3D" id="1.10.600.10">
    <property type="entry name" value="Farnesyl Diphosphate Synthase"/>
    <property type="match status" value="1"/>
</dbReference>
<keyword evidence="3" id="KW-1185">Reference proteome</keyword>
<dbReference type="GO" id="GO:0046872">
    <property type="term" value="F:metal ion binding"/>
    <property type="evidence" value="ECO:0007669"/>
    <property type="project" value="UniProtKB-KW"/>
</dbReference>
<accession>A0A363NUN7</accession>
<dbReference type="EMBL" id="QCXX01000003">
    <property type="protein sequence ID" value="PUV24526.1"/>
    <property type="molecule type" value="Genomic_DNA"/>
</dbReference>
<dbReference type="GO" id="GO:0010333">
    <property type="term" value="F:terpene synthase activity"/>
    <property type="evidence" value="ECO:0007669"/>
    <property type="project" value="InterPro"/>
</dbReference>
<evidence type="ECO:0000313" key="2">
    <source>
        <dbReference type="EMBL" id="PUV24526.1"/>
    </source>
</evidence>
<gene>
    <name evidence="2" type="ORF">DCO56_14385</name>
</gene>
<evidence type="ECO:0000256" key="1">
    <source>
        <dbReference type="RuleBase" id="RU366034"/>
    </source>
</evidence>
<sequence>MQKEYRQIPDEIFDDPHIKRLQTICCLMISIHNDIISLPKEIHREGDTVNLIKVLQQEYKLPIQEAYMKALEIHDNYLKEFFILQDHLPQFDKWQDLVLEYIQDLGVMVTGVYAWHTNTIRYLNGNYVKGEYKTGQ</sequence>